<feature type="signal peptide" evidence="2">
    <location>
        <begin position="1"/>
        <end position="22"/>
    </location>
</feature>
<sequence length="601" mass="67531">MKKYPILISSTLAALLSCNAFAVSQSDAKAIEEMIEISPYRDIPQNKNIQNTLKNRQSPLKIEQQNKQETTQPQDSNKESGKKEIQNKQDEQVGKDGLVMRQDQDFRFKYEFSIDTKDGDKTITLEDLGINEKWLSESIVALKISDLNVSTLQEIANIVSYYFQYNGYPSATAYIPQQEITDTIHINIMIGKLGEYQVRNYSQARDWAITSKLRDSLKGKILRTRELEDVIYRINEMYGVQAKGTLTAGKEYGTTDVVIDVEDSTKASAMLFFDNYGTEGAGVYRMGVSGQLNNVLGFGDSLNLFAQLSDEIQKNYGATYTTFLGNLKISPRISRGNYELGGPYSSLNAYGTSLDIGVDLSYPVFINTVNSLYLIGGYTHRKLEDIYGDFGVNFNKHSDSGYIGVEGTFGEIPNNIFSYNLRLTYGDVVPDSELLTFSKAMDEFWKFNAYLSNSYYFNEKLTHIINVSYQQDIGGFELDSSETASLGGPYGVRAYTNGFGEVDNMVLATFGLRANVVNPNFYVTPFYEFAYGWNDNYPNNAIGVAGRGDKNDLFIDAAGLELLYMKPNMFYVKLDLAKAVTKLANDGRRRDRLYASVGVYF</sequence>
<reference evidence="4 5" key="1">
    <citation type="submission" date="2014-06" db="EMBL/GenBank/DDBJ databases">
        <title>Helicobacter pullorum isolates in fresh chicken meat - phenotypic and genotypic features.</title>
        <authorList>
            <person name="Borges V."/>
            <person name="Santos A."/>
            <person name="Correia C.B."/>
            <person name="Saraiva M."/>
            <person name="Menard A."/>
            <person name="Vieira L."/>
            <person name="Sampaio D.A."/>
            <person name="Gomes J.P."/>
            <person name="Oleastro M."/>
        </authorList>
    </citation>
    <scope>NUCLEOTIDE SEQUENCE [LARGE SCALE GENOMIC DNA]</scope>
    <source>
        <strain evidence="4 5">229334/12</strain>
    </source>
</reference>
<evidence type="ECO:0000313" key="5">
    <source>
        <dbReference type="Proteomes" id="UP000037997"/>
    </source>
</evidence>
<dbReference type="GO" id="GO:0098046">
    <property type="term" value="C:type V protein secretion system complex"/>
    <property type="evidence" value="ECO:0007669"/>
    <property type="project" value="TreeGrafter"/>
</dbReference>
<comment type="caution">
    <text evidence="4">The sequence shown here is derived from an EMBL/GenBank/DDBJ whole genome shotgun (WGS) entry which is preliminary data.</text>
</comment>
<dbReference type="GO" id="GO:0008320">
    <property type="term" value="F:protein transmembrane transporter activity"/>
    <property type="evidence" value="ECO:0007669"/>
    <property type="project" value="TreeGrafter"/>
</dbReference>
<dbReference type="AlphaFoldDB" id="A0A0N1MPR5"/>
<dbReference type="PANTHER" id="PTHR34597">
    <property type="entry name" value="SLR1661 PROTEIN"/>
    <property type="match status" value="1"/>
</dbReference>
<accession>A0A0N1MPR5</accession>
<dbReference type="PANTHER" id="PTHR34597:SF1">
    <property type="entry name" value="HEME_HEMOPEXIN TRANSPORTER PROTEIN HUXB"/>
    <property type="match status" value="1"/>
</dbReference>
<protein>
    <recommendedName>
        <fullName evidence="3">Haemolysin activator HlyB C-terminal domain-containing protein</fullName>
    </recommendedName>
</protein>
<name>A0A0N1MPR5_9HELI</name>
<evidence type="ECO:0000256" key="2">
    <source>
        <dbReference type="SAM" id="SignalP"/>
    </source>
</evidence>
<dbReference type="InterPro" id="IPR051544">
    <property type="entry name" value="TPS_OM_transporter"/>
</dbReference>
<evidence type="ECO:0000313" key="4">
    <source>
        <dbReference type="EMBL" id="KPH55706.1"/>
    </source>
</evidence>
<dbReference type="Pfam" id="PF03865">
    <property type="entry name" value="ShlB"/>
    <property type="match status" value="1"/>
</dbReference>
<dbReference type="Gene3D" id="3.10.20.310">
    <property type="entry name" value="membrane protein fhac"/>
    <property type="match status" value="1"/>
</dbReference>
<organism evidence="4 5">
    <name type="scientific">Helicobacter pullorum</name>
    <dbReference type="NCBI Taxonomy" id="35818"/>
    <lineage>
        <taxon>Bacteria</taxon>
        <taxon>Pseudomonadati</taxon>
        <taxon>Campylobacterota</taxon>
        <taxon>Epsilonproteobacteria</taxon>
        <taxon>Campylobacterales</taxon>
        <taxon>Helicobacteraceae</taxon>
        <taxon>Helicobacter</taxon>
    </lineage>
</organism>
<dbReference type="STRING" id="35818.HPU229336_08480"/>
<feature type="chain" id="PRO_5005878136" description="Haemolysin activator HlyB C-terminal domain-containing protein" evidence="2">
    <location>
        <begin position="23"/>
        <end position="601"/>
    </location>
</feature>
<proteinExistence type="predicted"/>
<dbReference type="PROSITE" id="PS51257">
    <property type="entry name" value="PROKAR_LIPOPROTEIN"/>
    <property type="match status" value="1"/>
</dbReference>
<feature type="compositionally biased region" description="Basic and acidic residues" evidence="1">
    <location>
        <begin position="76"/>
        <end position="94"/>
    </location>
</feature>
<dbReference type="RefSeq" id="WP_054198008.1">
    <property type="nucleotide sequence ID" value="NZ_DYWB01000029.1"/>
</dbReference>
<keyword evidence="2" id="KW-0732">Signal</keyword>
<dbReference type="GO" id="GO:0046819">
    <property type="term" value="P:protein secretion by the type V secretion system"/>
    <property type="evidence" value="ECO:0007669"/>
    <property type="project" value="TreeGrafter"/>
</dbReference>
<dbReference type="Proteomes" id="UP000037997">
    <property type="component" value="Unassembled WGS sequence"/>
</dbReference>
<dbReference type="InterPro" id="IPR005565">
    <property type="entry name" value="Hemolysn_activator_HlyB_C"/>
</dbReference>
<feature type="region of interest" description="Disordered" evidence="1">
    <location>
        <begin position="56"/>
        <end position="96"/>
    </location>
</feature>
<gene>
    <name evidence="4" type="ORF">HPU229334_06495</name>
</gene>
<dbReference type="Gene3D" id="2.40.160.50">
    <property type="entry name" value="membrane protein fhac: a member of the omp85/tpsb transporter family"/>
    <property type="match status" value="1"/>
</dbReference>
<feature type="domain" description="Haemolysin activator HlyB C-terminal" evidence="3">
    <location>
        <begin position="253"/>
        <end position="497"/>
    </location>
</feature>
<evidence type="ECO:0000256" key="1">
    <source>
        <dbReference type="SAM" id="MobiDB-lite"/>
    </source>
</evidence>
<evidence type="ECO:0000259" key="3">
    <source>
        <dbReference type="Pfam" id="PF03865"/>
    </source>
</evidence>
<dbReference type="EMBL" id="JNOC01000034">
    <property type="protein sequence ID" value="KPH55706.1"/>
    <property type="molecule type" value="Genomic_DNA"/>
</dbReference>
<dbReference type="PATRIC" id="fig|35818.11.peg.1282"/>
<feature type="compositionally biased region" description="Polar residues" evidence="1">
    <location>
        <begin position="56"/>
        <end position="75"/>
    </location>
</feature>